<evidence type="ECO:0000256" key="3">
    <source>
        <dbReference type="ARBA" id="ARBA00022694"/>
    </source>
</evidence>
<dbReference type="InterPro" id="IPR036322">
    <property type="entry name" value="WD40_repeat_dom_sf"/>
</dbReference>
<dbReference type="PROSITE" id="PS50294">
    <property type="entry name" value="WD_REPEATS_REGION"/>
    <property type="match status" value="1"/>
</dbReference>
<dbReference type="Gene3D" id="2.130.10.10">
    <property type="entry name" value="YVTN repeat-like/Quinoprotein amine dehydrogenase"/>
    <property type="match status" value="1"/>
</dbReference>
<evidence type="ECO:0000313" key="11">
    <source>
        <dbReference type="Proteomes" id="UP000695022"/>
    </source>
</evidence>
<keyword evidence="10" id="KW-1133">Transmembrane helix</keyword>
<dbReference type="GeneID" id="106821032"/>
<keyword evidence="2 8" id="KW-0853">WD repeat</keyword>
<dbReference type="PANTHER" id="PTHR16288:SF0">
    <property type="entry name" value="TRNA (GUANINE-N(7)-)-METHYLTRANSFERASE NON-CATALYTIC SUBUNIT WDR4"/>
    <property type="match status" value="1"/>
</dbReference>
<organism evidence="11 12">
    <name type="scientific">Priapulus caudatus</name>
    <name type="common">Priapulid worm</name>
    <dbReference type="NCBI Taxonomy" id="37621"/>
    <lineage>
        <taxon>Eukaryota</taxon>
        <taxon>Metazoa</taxon>
        <taxon>Ecdysozoa</taxon>
        <taxon>Scalidophora</taxon>
        <taxon>Priapulida</taxon>
        <taxon>Priapulimorpha</taxon>
        <taxon>Priapulimorphida</taxon>
        <taxon>Priapulidae</taxon>
        <taxon>Priapulus</taxon>
    </lineage>
</organism>
<evidence type="ECO:0000256" key="6">
    <source>
        <dbReference type="ARBA" id="ARBA00093337"/>
    </source>
</evidence>
<keyword evidence="5" id="KW-0539">Nucleus</keyword>
<evidence type="ECO:0000256" key="5">
    <source>
        <dbReference type="ARBA" id="ARBA00023242"/>
    </source>
</evidence>
<dbReference type="InterPro" id="IPR028884">
    <property type="entry name" value="Trm82"/>
</dbReference>
<evidence type="ECO:0000256" key="10">
    <source>
        <dbReference type="SAM" id="Phobius"/>
    </source>
</evidence>
<evidence type="ECO:0000256" key="1">
    <source>
        <dbReference type="ARBA" id="ARBA00004123"/>
    </source>
</evidence>
<gene>
    <name evidence="12" type="primary">LOC106821032</name>
</gene>
<keyword evidence="10" id="KW-0472">Membrane</keyword>
<dbReference type="Pfam" id="PF00400">
    <property type="entry name" value="WD40"/>
    <property type="match status" value="2"/>
</dbReference>
<dbReference type="Proteomes" id="UP000695022">
    <property type="component" value="Unplaced"/>
</dbReference>
<keyword evidence="11" id="KW-1185">Reference proteome</keyword>
<comment type="subunit">
    <text evidence="7">Forms a heterodimer with the catalytic subunit Mettl1. Interacts with mei-P26 and weakly interacts with bgcn; required for the function or formation of the mei-P26-bgcn-bam-sxl complex. Interacts with nanos; may be involved in mei-P26-dependent derepression of the BMP signaling pathway. Interacts with Myc; the interaction may be mediated by mei-P26 and may be involved in the regulation of ribosome biogenesis.</text>
</comment>
<protein>
    <submittedName>
        <fullName evidence="12">tRNA (Guanine-N(7)-)-methyltransferase non-catalytic subunit wdr4-like</fullName>
    </submittedName>
</protein>
<dbReference type="SUPFAM" id="SSF50978">
    <property type="entry name" value="WD40 repeat-like"/>
    <property type="match status" value="1"/>
</dbReference>
<dbReference type="InterPro" id="IPR015943">
    <property type="entry name" value="WD40/YVTN_repeat-like_dom_sf"/>
</dbReference>
<evidence type="ECO:0000256" key="4">
    <source>
        <dbReference type="ARBA" id="ARBA00022737"/>
    </source>
</evidence>
<reference evidence="12" key="1">
    <citation type="submission" date="2025-08" db="UniProtKB">
        <authorList>
            <consortium name="RefSeq"/>
        </authorList>
    </citation>
    <scope>IDENTIFICATION</scope>
</reference>
<evidence type="ECO:0000256" key="2">
    <source>
        <dbReference type="ARBA" id="ARBA00022574"/>
    </source>
</evidence>
<feature type="transmembrane region" description="Helical" evidence="10">
    <location>
        <begin position="159"/>
        <end position="181"/>
    </location>
</feature>
<evidence type="ECO:0000256" key="7">
    <source>
        <dbReference type="ARBA" id="ARBA00093542"/>
    </source>
</evidence>
<proteinExistence type="predicted"/>
<evidence type="ECO:0000256" key="9">
    <source>
        <dbReference type="SAM" id="MobiDB-lite"/>
    </source>
</evidence>
<evidence type="ECO:0000256" key="8">
    <source>
        <dbReference type="PROSITE-ProRule" id="PRU00221"/>
    </source>
</evidence>
<dbReference type="PROSITE" id="PS50082">
    <property type="entry name" value="WD_REPEATS_2"/>
    <property type="match status" value="2"/>
</dbReference>
<accession>A0ABM1F9N3</accession>
<dbReference type="SMART" id="SM00320">
    <property type="entry name" value="WD40"/>
    <property type="match status" value="3"/>
</dbReference>
<feature type="repeat" description="WD" evidence="8">
    <location>
        <begin position="79"/>
        <end position="121"/>
    </location>
</feature>
<keyword evidence="10" id="KW-0812">Transmembrane</keyword>
<dbReference type="PANTHER" id="PTHR16288">
    <property type="entry name" value="WD40 REPEAT PROTEIN 4"/>
    <property type="match status" value="1"/>
</dbReference>
<sequence>MSMTFSSNGETVVVGDKSGDVLAYSLNNPEEKGSLLLGHLSMILDLTFSPDNNFVITCDRDEKIRVSHYPNAYNIESFCLGHTEFVSCLCLLPDHDQVLVSGSGDGTLRLWNYQSGDQHQVIDCSEAIGRLNDKQSTHTEPGKATAIVHFIRATKIGGAIYLAVALDGLCTILILTISASLRCECKQIIETVAPITDLQFDSTGKLWVVLMDRIRPLCVYGLDDGGKFACCESSCTAVDKEILASHLVQDLKFLTDLMTTKSRYSLLWKVKVDNVSDYIRRKQDRLNTGKQNQHIPGATPIVPSNESVSDCTTDAGKAHTDCESMNVALEKCNASIECEPEMKRLKT</sequence>
<evidence type="ECO:0000313" key="12">
    <source>
        <dbReference type="RefSeq" id="XP_014681154.1"/>
    </source>
</evidence>
<comment type="function">
    <text evidence="6">Required for the Mettl1-dependent formation of N(7)-methylguanine at position 46 (m7G46) in tRNA. In the Mettl1-wuho methyltransferase complex, it is required to stabilize and induce conformational changes of the catalytic subunit. Required for binding of nanos mRNA and repression of translation by the mei-P26-bgcn-bam-sxl complex. May cooperate with mei-P26 and nanos to derepress the BMP signaling pathway. May cooperate with mei-P26 to suppress expression of a subset of microRNAs. May cooperate with mei-P26 to regulate bam expression levels in germline cells during gametogenesis. Required to promote mitosis to meiosis transition during gametogenesis. May regulate germline cell division in part by regulating ribosome biogenesis.</text>
</comment>
<feature type="repeat" description="WD" evidence="8">
    <location>
        <begin position="36"/>
        <end position="66"/>
    </location>
</feature>
<comment type="subcellular location">
    <subcellularLocation>
        <location evidence="1">Nucleus</location>
    </subcellularLocation>
</comment>
<keyword evidence="4" id="KW-0677">Repeat</keyword>
<keyword evidence="3" id="KW-0819">tRNA processing</keyword>
<feature type="region of interest" description="Disordered" evidence="9">
    <location>
        <begin position="289"/>
        <end position="308"/>
    </location>
</feature>
<name>A0ABM1F9N3_PRICU</name>
<dbReference type="InterPro" id="IPR001680">
    <property type="entry name" value="WD40_rpt"/>
</dbReference>
<dbReference type="RefSeq" id="XP_014681154.1">
    <property type="nucleotide sequence ID" value="XM_014825668.1"/>
</dbReference>